<dbReference type="Pfam" id="PF05721">
    <property type="entry name" value="PhyH"/>
    <property type="match status" value="1"/>
</dbReference>
<proteinExistence type="predicted"/>
<dbReference type="GO" id="GO:0005506">
    <property type="term" value="F:iron ion binding"/>
    <property type="evidence" value="ECO:0007669"/>
    <property type="project" value="UniProtKB-ARBA"/>
</dbReference>
<dbReference type="EMBL" id="JACCBU010000001">
    <property type="protein sequence ID" value="NYE71112.1"/>
    <property type="molecule type" value="Genomic_DNA"/>
</dbReference>
<accession>A0A7Y9I6L8</accession>
<sequence>MTTITETVTSSYRLTDAERLAFERQGCIKLRGVLDPDQLAPFGEVITEKVIELNTQHLPMEERDTYSKAFLQVGHLWKQSPVVDRFVRSPDLARLAADLLGVRSVRLYHDQALYKEPSGGITPWHADQYYWPLSTDRAITVWIPLQDTPAELGPLTFAVGSHRFGMGRDLPISDESEARVADYMLRQGYPVDDSPFALGDVSYHLGWTFHRAGPNTSTVPRRVMTIIYIDGDMIIGEPTNDAQRADLKACAPGRQPGDRFDTELNPVLYPVP</sequence>
<dbReference type="GO" id="GO:0016706">
    <property type="term" value="F:2-oxoglutarate-dependent dioxygenase activity"/>
    <property type="evidence" value="ECO:0007669"/>
    <property type="project" value="UniProtKB-ARBA"/>
</dbReference>
<dbReference type="InterPro" id="IPR008775">
    <property type="entry name" value="Phytyl_CoA_dOase-like"/>
</dbReference>
<keyword evidence="2" id="KW-1185">Reference proteome</keyword>
<dbReference type="Gene3D" id="2.60.120.620">
    <property type="entry name" value="q2cbj1_9rhob like domain"/>
    <property type="match status" value="1"/>
</dbReference>
<reference evidence="1 2" key="1">
    <citation type="submission" date="2020-07" db="EMBL/GenBank/DDBJ databases">
        <title>Sequencing the genomes of 1000 actinobacteria strains.</title>
        <authorList>
            <person name="Klenk H.-P."/>
        </authorList>
    </citation>
    <scope>NUCLEOTIDE SEQUENCE [LARGE SCALE GENOMIC DNA]</scope>
    <source>
        <strain evidence="1 2">DSM 22083</strain>
    </source>
</reference>
<dbReference type="Proteomes" id="UP000569914">
    <property type="component" value="Unassembled WGS sequence"/>
</dbReference>
<dbReference type="AlphaFoldDB" id="A0A7Y9I6L8"/>
<keyword evidence="1" id="KW-0223">Dioxygenase</keyword>
<comment type="caution">
    <text evidence="1">The sequence shown here is derived from an EMBL/GenBank/DDBJ whole genome shotgun (WGS) entry which is preliminary data.</text>
</comment>
<keyword evidence="1" id="KW-0560">Oxidoreductase</keyword>
<evidence type="ECO:0000313" key="2">
    <source>
        <dbReference type="Proteomes" id="UP000569914"/>
    </source>
</evidence>
<dbReference type="SUPFAM" id="SSF51197">
    <property type="entry name" value="Clavaminate synthase-like"/>
    <property type="match status" value="1"/>
</dbReference>
<evidence type="ECO:0000313" key="1">
    <source>
        <dbReference type="EMBL" id="NYE71112.1"/>
    </source>
</evidence>
<gene>
    <name evidence="1" type="ORF">BKA15_002441</name>
</gene>
<dbReference type="RefSeq" id="WP_179751045.1">
    <property type="nucleotide sequence ID" value="NZ_JACCBU010000001.1"/>
</dbReference>
<protein>
    <submittedName>
        <fullName evidence="1">Ectoine hydroxylase-related dioxygenase (Phytanoyl-CoA dioxygenase family)</fullName>
    </submittedName>
</protein>
<dbReference type="PANTHER" id="PTHR20883">
    <property type="entry name" value="PHYTANOYL-COA DIOXYGENASE DOMAIN CONTAINING 1"/>
    <property type="match status" value="1"/>
</dbReference>
<organism evidence="1 2">
    <name type="scientific">Microlunatus parietis</name>
    <dbReference type="NCBI Taxonomy" id="682979"/>
    <lineage>
        <taxon>Bacteria</taxon>
        <taxon>Bacillati</taxon>
        <taxon>Actinomycetota</taxon>
        <taxon>Actinomycetes</taxon>
        <taxon>Propionibacteriales</taxon>
        <taxon>Propionibacteriaceae</taxon>
        <taxon>Microlunatus</taxon>
    </lineage>
</organism>
<name>A0A7Y9I6L8_9ACTN</name>
<dbReference type="PANTHER" id="PTHR20883:SF49">
    <property type="entry name" value="PHYTANOYL-COA DIOXYGENASE"/>
    <property type="match status" value="1"/>
</dbReference>